<protein>
    <submittedName>
        <fullName evidence="1">Uncharacterized protein</fullName>
    </submittedName>
</protein>
<name>A0A4C1XGW7_EUMVA</name>
<dbReference type="AlphaFoldDB" id="A0A4C1XGW7"/>
<accession>A0A4C1XGW7</accession>
<gene>
    <name evidence="1" type="ORF">EVAR_34690_1</name>
</gene>
<organism evidence="1 2">
    <name type="scientific">Eumeta variegata</name>
    <name type="common">Bagworm moth</name>
    <name type="synonym">Eumeta japonica</name>
    <dbReference type="NCBI Taxonomy" id="151549"/>
    <lineage>
        <taxon>Eukaryota</taxon>
        <taxon>Metazoa</taxon>
        <taxon>Ecdysozoa</taxon>
        <taxon>Arthropoda</taxon>
        <taxon>Hexapoda</taxon>
        <taxon>Insecta</taxon>
        <taxon>Pterygota</taxon>
        <taxon>Neoptera</taxon>
        <taxon>Endopterygota</taxon>
        <taxon>Lepidoptera</taxon>
        <taxon>Glossata</taxon>
        <taxon>Ditrysia</taxon>
        <taxon>Tineoidea</taxon>
        <taxon>Psychidae</taxon>
        <taxon>Oiketicinae</taxon>
        <taxon>Eumeta</taxon>
    </lineage>
</organism>
<comment type="caution">
    <text evidence="1">The sequence shown here is derived from an EMBL/GenBank/DDBJ whole genome shotgun (WGS) entry which is preliminary data.</text>
</comment>
<keyword evidence="2" id="KW-1185">Reference proteome</keyword>
<proteinExistence type="predicted"/>
<dbReference type="Proteomes" id="UP000299102">
    <property type="component" value="Unassembled WGS sequence"/>
</dbReference>
<reference evidence="1 2" key="1">
    <citation type="journal article" date="2019" name="Commun. Biol.">
        <title>The bagworm genome reveals a unique fibroin gene that provides high tensile strength.</title>
        <authorList>
            <person name="Kono N."/>
            <person name="Nakamura H."/>
            <person name="Ohtoshi R."/>
            <person name="Tomita M."/>
            <person name="Numata K."/>
            <person name="Arakawa K."/>
        </authorList>
    </citation>
    <scope>NUCLEOTIDE SEQUENCE [LARGE SCALE GENOMIC DNA]</scope>
</reference>
<sequence>MGRALKCVPLVRAIVIDATTPESHGPRVLGANTYFRLKGGDVKPSTLALMRIGNEISAARGCHLLNNWRLQEKVAENRMERAYFLCVTLRYLPTNSSKPR</sequence>
<evidence type="ECO:0000313" key="2">
    <source>
        <dbReference type="Proteomes" id="UP000299102"/>
    </source>
</evidence>
<dbReference type="EMBL" id="BGZK01000815">
    <property type="protein sequence ID" value="GBP61455.1"/>
    <property type="molecule type" value="Genomic_DNA"/>
</dbReference>
<evidence type="ECO:0000313" key="1">
    <source>
        <dbReference type="EMBL" id="GBP61455.1"/>
    </source>
</evidence>